<proteinExistence type="predicted"/>
<reference evidence="1" key="1">
    <citation type="journal article" date="2023" name="Mol. Phylogenet. Evol.">
        <title>Genome-scale phylogeny and comparative genomics of the fungal order Sordariales.</title>
        <authorList>
            <person name="Hensen N."/>
            <person name="Bonometti L."/>
            <person name="Westerberg I."/>
            <person name="Brannstrom I.O."/>
            <person name="Guillou S."/>
            <person name="Cros-Aarteil S."/>
            <person name="Calhoun S."/>
            <person name="Haridas S."/>
            <person name="Kuo A."/>
            <person name="Mondo S."/>
            <person name="Pangilinan J."/>
            <person name="Riley R."/>
            <person name="LaButti K."/>
            <person name="Andreopoulos B."/>
            <person name="Lipzen A."/>
            <person name="Chen C."/>
            <person name="Yan M."/>
            <person name="Daum C."/>
            <person name="Ng V."/>
            <person name="Clum A."/>
            <person name="Steindorff A."/>
            <person name="Ohm R.A."/>
            <person name="Martin F."/>
            <person name="Silar P."/>
            <person name="Natvig D.O."/>
            <person name="Lalanne C."/>
            <person name="Gautier V."/>
            <person name="Ament-Velasquez S.L."/>
            <person name="Kruys A."/>
            <person name="Hutchinson M.I."/>
            <person name="Powell A.J."/>
            <person name="Barry K."/>
            <person name="Miller A.N."/>
            <person name="Grigoriev I.V."/>
            <person name="Debuchy R."/>
            <person name="Gladieux P."/>
            <person name="Hiltunen Thoren M."/>
            <person name="Johannesson H."/>
        </authorList>
    </citation>
    <scope>NUCLEOTIDE SEQUENCE</scope>
    <source>
        <strain evidence="1">CBS 990.96</strain>
    </source>
</reference>
<comment type="caution">
    <text evidence="1">The sequence shown here is derived from an EMBL/GenBank/DDBJ whole genome shotgun (WGS) entry which is preliminary data.</text>
</comment>
<accession>A0AAN7BXW5</accession>
<sequence>MLSKPNLTVLGPDPTHRKCRINCYAFQQDAIASFNGWQYAAFYSPLNKDTPEPLYVHLARRRLPEGQWEALVFEDYPQTVDDGHNTIQLGVCPGDGTIHLSYDHHCDVLRYRHSISSLALDPPKFAWSSTLFASIQANLPGLPASHKPFHYVTYPRFLPLDSSLLFTLRDGKAGLGNDHLYVYSPSGQYQYLGQYLTGLNSNPYIHGIDYQNSTLHVTWVYRGFVQYPGWDDLNDTKHKQQAGPNGAENNHDLCYAYSQDQGKTWMNGEGKVIADWERGNTINNDSEGIVALKIGKGRGLTNQESQCVDQDGGVHVLNRDDVGQEEGKVVWKHYYRDPVTRKWSQRPIRAIYGSTRGRLAISKEGYLYIILPDTDRKQIRILKKTKENGYNKDEEVWVGRGLTGEPLIDVRRLEEENFLSLMVLVDGEEGKGRNVAVMDFQL</sequence>
<dbReference type="AlphaFoldDB" id="A0AAN7BXW5"/>
<organism evidence="1 2">
    <name type="scientific">Podospora fimiseda</name>
    <dbReference type="NCBI Taxonomy" id="252190"/>
    <lineage>
        <taxon>Eukaryota</taxon>
        <taxon>Fungi</taxon>
        <taxon>Dikarya</taxon>
        <taxon>Ascomycota</taxon>
        <taxon>Pezizomycotina</taxon>
        <taxon>Sordariomycetes</taxon>
        <taxon>Sordariomycetidae</taxon>
        <taxon>Sordariales</taxon>
        <taxon>Podosporaceae</taxon>
        <taxon>Podospora</taxon>
    </lineage>
</organism>
<reference evidence="1" key="2">
    <citation type="submission" date="2023-05" db="EMBL/GenBank/DDBJ databases">
        <authorList>
            <consortium name="Lawrence Berkeley National Laboratory"/>
            <person name="Steindorff A."/>
            <person name="Hensen N."/>
            <person name="Bonometti L."/>
            <person name="Westerberg I."/>
            <person name="Brannstrom I.O."/>
            <person name="Guillou S."/>
            <person name="Cros-Aarteil S."/>
            <person name="Calhoun S."/>
            <person name="Haridas S."/>
            <person name="Kuo A."/>
            <person name="Mondo S."/>
            <person name="Pangilinan J."/>
            <person name="Riley R."/>
            <person name="Labutti K."/>
            <person name="Andreopoulos B."/>
            <person name="Lipzen A."/>
            <person name="Chen C."/>
            <person name="Yanf M."/>
            <person name="Daum C."/>
            <person name="Ng V."/>
            <person name="Clum A."/>
            <person name="Ohm R."/>
            <person name="Martin F."/>
            <person name="Silar P."/>
            <person name="Natvig D."/>
            <person name="Lalanne C."/>
            <person name="Gautier V."/>
            <person name="Ament-Velasquez S.L."/>
            <person name="Kruys A."/>
            <person name="Hutchinson M.I."/>
            <person name="Powell A.J."/>
            <person name="Barry K."/>
            <person name="Miller A.N."/>
            <person name="Grigoriev I.V."/>
            <person name="Debuchy R."/>
            <person name="Gladieux P."/>
            <person name="Thoren M.H."/>
            <person name="Johannesson H."/>
        </authorList>
    </citation>
    <scope>NUCLEOTIDE SEQUENCE</scope>
    <source>
        <strain evidence="1">CBS 990.96</strain>
    </source>
</reference>
<gene>
    <name evidence="1" type="ORF">QBC38DRAFT_200953</name>
</gene>
<evidence type="ECO:0008006" key="3">
    <source>
        <dbReference type="Google" id="ProtNLM"/>
    </source>
</evidence>
<name>A0AAN7BXW5_9PEZI</name>
<dbReference type="EMBL" id="MU865291">
    <property type="protein sequence ID" value="KAK4231654.1"/>
    <property type="molecule type" value="Genomic_DNA"/>
</dbReference>
<keyword evidence="2" id="KW-1185">Reference proteome</keyword>
<protein>
    <recommendedName>
        <fullName evidence="3">Dockerin type 1</fullName>
    </recommendedName>
</protein>
<dbReference type="Pfam" id="PF15892">
    <property type="entry name" value="BNR_4"/>
    <property type="match status" value="1"/>
</dbReference>
<dbReference type="Proteomes" id="UP001301958">
    <property type="component" value="Unassembled WGS sequence"/>
</dbReference>
<evidence type="ECO:0000313" key="2">
    <source>
        <dbReference type="Proteomes" id="UP001301958"/>
    </source>
</evidence>
<evidence type="ECO:0000313" key="1">
    <source>
        <dbReference type="EMBL" id="KAK4231654.1"/>
    </source>
</evidence>